<sequence>MEKSGVQAEPPVLIVETISGITPLDDQFGVDDKKTVPTALYDLFFGHLDPSDVNPIALGDTLEDVPHLQTYAILDAAKVTNLPELLAMSELEHRCLFKGQAEDNLRSVAPWIVKLEEGNAFTRHLFTHENDVPWYLWDKEPGIYIRSLATLDQLWKHFRKFTRLQDENGKLYYQRFYDPRVLKYHLEGIQYSSERTKQLFHVRSAEDVARLITIKDNTVHIFQINPDTDTEQETIQPVLELDIRYTETFLRDSIVILRGHTPELISIPDDDLLWIARTHLMSFHHFDLKTKPVIANALAITCLIGKPLTDLPSEDQAILQTPGQSQFKRTTTLLQMIKTRINTSNDTILPDNG</sequence>
<evidence type="ECO:0000313" key="3">
    <source>
        <dbReference type="Proteomes" id="UP000777935"/>
    </source>
</evidence>
<proteinExistence type="predicted"/>
<feature type="domain" description="DUF4123" evidence="1">
    <location>
        <begin position="71"/>
        <end position="187"/>
    </location>
</feature>
<evidence type="ECO:0000259" key="1">
    <source>
        <dbReference type="Pfam" id="PF13503"/>
    </source>
</evidence>
<keyword evidence="3" id="KW-1185">Reference proteome</keyword>
<dbReference type="Proteomes" id="UP000777935">
    <property type="component" value="Unassembled WGS sequence"/>
</dbReference>
<reference evidence="2 3" key="1">
    <citation type="submission" date="2020-06" db="EMBL/GenBank/DDBJ databases">
        <title>Sulfitobacter algicola sp. nov., isolated from green algae.</title>
        <authorList>
            <person name="Wang C."/>
        </authorList>
    </citation>
    <scope>NUCLEOTIDE SEQUENCE [LARGE SCALE GENOMIC DNA]</scope>
    <source>
        <strain evidence="2 3">1151</strain>
    </source>
</reference>
<organism evidence="2 3">
    <name type="scientific">Parasulfitobacter algicola</name>
    <dbReference type="NCBI Taxonomy" id="2614809"/>
    <lineage>
        <taxon>Bacteria</taxon>
        <taxon>Pseudomonadati</taxon>
        <taxon>Pseudomonadota</taxon>
        <taxon>Alphaproteobacteria</taxon>
        <taxon>Rhodobacterales</taxon>
        <taxon>Roseobacteraceae</taxon>
        <taxon>Parasulfitobacter</taxon>
    </lineage>
</organism>
<name>A0ABX2IY96_9RHOB</name>
<evidence type="ECO:0000313" key="2">
    <source>
        <dbReference type="EMBL" id="NSX55554.1"/>
    </source>
</evidence>
<accession>A0ABX2IY96</accession>
<comment type="caution">
    <text evidence="2">The sequence shown here is derived from an EMBL/GenBank/DDBJ whole genome shotgun (WGS) entry which is preliminary data.</text>
</comment>
<gene>
    <name evidence="2" type="ORF">HRQ87_12145</name>
</gene>
<protein>
    <submittedName>
        <fullName evidence="2">DUF4123 domain-containing protein</fullName>
    </submittedName>
</protein>
<dbReference type="Pfam" id="PF13503">
    <property type="entry name" value="DUF4123"/>
    <property type="match status" value="1"/>
</dbReference>
<dbReference type="EMBL" id="JABUFE010000007">
    <property type="protein sequence ID" value="NSX55554.1"/>
    <property type="molecule type" value="Genomic_DNA"/>
</dbReference>
<dbReference type="RefSeq" id="WP_174138697.1">
    <property type="nucleotide sequence ID" value="NZ_JABUFE010000007.1"/>
</dbReference>
<dbReference type="InterPro" id="IPR025391">
    <property type="entry name" value="DUF4123"/>
</dbReference>